<sequence length="441" mass="49234">MRLRLFLKGVKVEVNLPGHAGKRSKTIKDVLSDVGSMKFEKEGAMVSIADHFAAVHNYRIRPQSLGVKLGSDGIFPMIAKNRASPEVVREALKFSPPDPQERLHAITAGWNELQYQSSPFLIGAGISVDPVPLQVHGRVLPPPSIRFGDVDKRQTVINLQRPGQWDMMRKLLYKPKVPKQWVVVDFASADRSTLERFIEGLVVEMQARGMSQGSPPYPKNIVQGSPSANIPEVLYRAASENNAQMILVILPESAPDPYRQVKRYGDITRGLVTQINAKLGGINFLPEDDIMKYLQSAPTMAQMFFPIQGKDGIDPKGNGNLLAGFTVDQDIIHPVHRDFYLQSQPGLKGNFSESHTFCAIAILEQQDRSRSQPQFTVSAPLILLAPLLKQLVCRRAKFHFSERVGEIDSMSVNSDESHHLDYFKAEFSAVNNSLMNTMYFV</sequence>
<protein>
    <recommendedName>
        <fullName evidence="1">Argonaute linker 2 domain-containing protein</fullName>
    </recommendedName>
</protein>
<dbReference type="GO" id="GO:0003676">
    <property type="term" value="F:nucleic acid binding"/>
    <property type="evidence" value="ECO:0007669"/>
    <property type="project" value="InterPro"/>
</dbReference>
<accession>A0A9P7GMD1</accession>
<dbReference type="SUPFAM" id="SSF101690">
    <property type="entry name" value="PAZ domain"/>
    <property type="match status" value="1"/>
</dbReference>
<keyword evidence="3" id="KW-1185">Reference proteome</keyword>
<dbReference type="InterPro" id="IPR032472">
    <property type="entry name" value="ArgoL2"/>
</dbReference>
<dbReference type="Proteomes" id="UP000717328">
    <property type="component" value="Unassembled WGS sequence"/>
</dbReference>
<dbReference type="AlphaFoldDB" id="A0A9P7GMD1"/>
<gene>
    <name evidence="2" type="ORF">H0H81_002909</name>
</gene>
<evidence type="ECO:0000313" key="2">
    <source>
        <dbReference type="EMBL" id="KAG5649597.1"/>
    </source>
</evidence>
<organism evidence="2 3">
    <name type="scientific">Sphagnurus paluster</name>
    <dbReference type="NCBI Taxonomy" id="117069"/>
    <lineage>
        <taxon>Eukaryota</taxon>
        <taxon>Fungi</taxon>
        <taxon>Dikarya</taxon>
        <taxon>Basidiomycota</taxon>
        <taxon>Agaricomycotina</taxon>
        <taxon>Agaricomycetes</taxon>
        <taxon>Agaricomycetidae</taxon>
        <taxon>Agaricales</taxon>
        <taxon>Tricholomatineae</taxon>
        <taxon>Lyophyllaceae</taxon>
        <taxon>Sphagnurus</taxon>
    </lineage>
</organism>
<reference evidence="2" key="1">
    <citation type="submission" date="2021-02" db="EMBL/GenBank/DDBJ databases">
        <authorList>
            <person name="Nieuwenhuis M."/>
            <person name="Van De Peppel L.J.J."/>
        </authorList>
    </citation>
    <scope>NUCLEOTIDE SEQUENCE</scope>
    <source>
        <strain evidence="2">D49</strain>
    </source>
</reference>
<comment type="caution">
    <text evidence="2">The sequence shown here is derived from an EMBL/GenBank/DDBJ whole genome shotgun (WGS) entry which is preliminary data.</text>
</comment>
<feature type="domain" description="Argonaute linker 2" evidence="1">
    <location>
        <begin position="101"/>
        <end position="147"/>
    </location>
</feature>
<dbReference type="EMBL" id="JABCKI010000845">
    <property type="protein sequence ID" value="KAG5649597.1"/>
    <property type="molecule type" value="Genomic_DNA"/>
</dbReference>
<proteinExistence type="predicted"/>
<dbReference type="InterPro" id="IPR012337">
    <property type="entry name" value="RNaseH-like_sf"/>
</dbReference>
<dbReference type="Gene3D" id="3.40.50.2300">
    <property type="match status" value="1"/>
</dbReference>
<evidence type="ECO:0000313" key="3">
    <source>
        <dbReference type="Proteomes" id="UP000717328"/>
    </source>
</evidence>
<dbReference type="InterPro" id="IPR036085">
    <property type="entry name" value="PAZ_dom_sf"/>
</dbReference>
<dbReference type="OrthoDB" id="3055818at2759"/>
<dbReference type="Pfam" id="PF16488">
    <property type="entry name" value="ArgoL2"/>
    <property type="match status" value="1"/>
</dbReference>
<dbReference type="Gene3D" id="2.170.260.10">
    <property type="entry name" value="paz domain"/>
    <property type="match status" value="1"/>
</dbReference>
<dbReference type="SUPFAM" id="SSF53098">
    <property type="entry name" value="Ribonuclease H-like"/>
    <property type="match status" value="1"/>
</dbReference>
<name>A0A9P7GMD1_9AGAR</name>
<dbReference type="Gene3D" id="3.30.420.10">
    <property type="entry name" value="Ribonuclease H-like superfamily/Ribonuclease H"/>
    <property type="match status" value="1"/>
</dbReference>
<dbReference type="PANTHER" id="PTHR22891">
    <property type="entry name" value="EUKARYOTIC TRANSLATION INITIATION FACTOR 2C"/>
    <property type="match status" value="1"/>
</dbReference>
<evidence type="ECO:0000259" key="1">
    <source>
        <dbReference type="Pfam" id="PF16488"/>
    </source>
</evidence>
<reference evidence="2" key="2">
    <citation type="submission" date="2021-10" db="EMBL/GenBank/DDBJ databases">
        <title>Phylogenomics reveals ancestral predisposition of the termite-cultivated fungus Termitomyces towards a domesticated lifestyle.</title>
        <authorList>
            <person name="Auxier B."/>
            <person name="Grum-Grzhimaylo A."/>
            <person name="Cardenas M.E."/>
            <person name="Lodge J.D."/>
            <person name="Laessoe T."/>
            <person name="Pedersen O."/>
            <person name="Smith M.E."/>
            <person name="Kuyper T.W."/>
            <person name="Franco-Molano E.A."/>
            <person name="Baroni T.J."/>
            <person name="Aanen D.K."/>
        </authorList>
    </citation>
    <scope>NUCLEOTIDE SEQUENCE</scope>
    <source>
        <strain evidence="2">D49</strain>
    </source>
</reference>
<dbReference type="InterPro" id="IPR036397">
    <property type="entry name" value="RNaseH_sf"/>
</dbReference>